<dbReference type="PANTHER" id="PTHR30441">
    <property type="entry name" value="DUF748 DOMAIN-CONTAINING PROTEIN"/>
    <property type="match status" value="1"/>
</dbReference>
<proteinExistence type="predicted"/>
<protein>
    <submittedName>
        <fullName evidence="1">AsmA-like C-terminal region-containing protein</fullName>
    </submittedName>
</protein>
<accession>A0ABV4U3J6</accession>
<comment type="caution">
    <text evidence="1">The sequence shown here is derived from an EMBL/GenBank/DDBJ whole genome shotgun (WGS) entry which is preliminary data.</text>
</comment>
<dbReference type="RefSeq" id="WP_425345101.1">
    <property type="nucleotide sequence ID" value="NZ_JBGUBD010000004.1"/>
</dbReference>
<evidence type="ECO:0000313" key="2">
    <source>
        <dbReference type="Proteomes" id="UP001575105"/>
    </source>
</evidence>
<gene>
    <name evidence="1" type="ORF">ACERK3_07685</name>
</gene>
<name>A0ABV4U3J6_9BACT</name>
<dbReference type="EMBL" id="JBGUBD010000004">
    <property type="protein sequence ID" value="MFA9478175.1"/>
    <property type="molecule type" value="Genomic_DNA"/>
</dbReference>
<evidence type="ECO:0000313" key="1">
    <source>
        <dbReference type="EMBL" id="MFA9478175.1"/>
    </source>
</evidence>
<dbReference type="PANTHER" id="PTHR30441:SF4">
    <property type="entry name" value="PROTEIN ASMA"/>
    <property type="match status" value="1"/>
</dbReference>
<sequence>MHGWRRGAMVAGLLVLVATVVAGVYLTRPARLGAITAELLHRVTGAAVTIDGAYLSLDGGLQLEGVRFGVPNLPPELARLGDIESVRVTPNIWALGRGELRLRSIVLLEPTLYLTRHEGDDLYNYQHLLRPSAEPGQQWLIDALPEIFVRGGRLSFAEVGEAGVRSMGTMGVNGRLTRDVEEPAVYRFTLHQHGEQLLPGAVLYGSLDLLKQSVSTELHGFQFTQQQQQLLPAQLRELWQRLDPTGEMPRVTLNYNQAGEGELDAELRMQNVALSIPAPGVEARIRNVTAMLRLSGDRLAIESLTGEIEGIPYALEGDIGAFDLNAPMRLKLVTEPFEIDTSPPPYLAGLPEIVHRHYARYEPTGWFQTTFELWRDEQDGALAYEGTIDVLGARGRYARFPVPAHDLRGQVHITQDEVRIENIRGRTPTGGEVRVSGTVSPLGNEPAVDVLVSVRSGAVDHHLMAALSVRERQIVEMFLNEPARASLIDTGVIRDGASLLGPSGGRGGLMALLAGEGEAVPVFNFGGLMNADVYVTREEGPINAEAEVHLWPASAVPVLFEHWRYPVYMTGGKVVIGPTVTRLEDVQVRGLTGARGRLVGEIHHTAGETVPALTIEDATVPIDALLLASVPSPQDELIGQLGLAGELRASGKIMDDEEGKTDFAITLEMEDGRATPNHGAFTFEQVAGRLLLRRDSATLERMEARRGEGRVTGEGMLSWGGDERRSDLVFAGEGLAVERALIDLLPQGHAGRAQARELFDRHEPEGVVDADLYFGEQAGTNATPLTEGAPPTRLVVRPRALTLTAGGETFALREMTGAVSVMAGQAELEDVTAKLDGGAVSASGVVMLDETGGAALQLSGDLDRMNGPWMALLPEGVSRTIEALEMTGHVRIDHARLLARPRASEGPTLEAVGELSLMDTTLYAGVPIEGLHGKLAFDVARLAGQTMPQFELALDAVRLFAGDREVHSLRMNVRSDEAAEAVRLEQIEARLYDGVLVGHGVFDLQSEPGYQVELALQDVRLEPFLNAPERRREADEAGEAWPLWEPTSAGNRDGRLNASLVLGGRLNDVESRRGSGAIEIHEARLYQRPVSMALLQAVNLSLPLAGAFDRGTGSFLVEGETVYFDDLNLEAPSLAIYGSGTMHYPTRELNLSLRLRNPAGLDLGLISDVFNMVKDQLVGIRITGTVEQPRARVVGLEDIGRARTESVQPE</sequence>
<organism evidence="1 2">
    <name type="scientific">Natronomicrosphaera hydrolytica</name>
    <dbReference type="NCBI Taxonomy" id="3242702"/>
    <lineage>
        <taxon>Bacteria</taxon>
        <taxon>Pseudomonadati</taxon>
        <taxon>Planctomycetota</taxon>
        <taxon>Phycisphaerae</taxon>
        <taxon>Phycisphaerales</taxon>
        <taxon>Phycisphaeraceae</taxon>
        <taxon>Natronomicrosphaera</taxon>
    </lineage>
</organism>
<reference evidence="1 2" key="1">
    <citation type="submission" date="2024-08" db="EMBL/GenBank/DDBJ databases">
        <title>Whole-genome sequencing of halo(alkali)philic microorganisms from hypersaline lakes.</title>
        <authorList>
            <person name="Sorokin D.Y."/>
            <person name="Merkel A.Y."/>
            <person name="Messina E."/>
            <person name="Yakimov M."/>
        </authorList>
    </citation>
    <scope>NUCLEOTIDE SEQUENCE [LARGE SCALE GENOMIC DNA]</scope>
    <source>
        <strain evidence="1 2">AB-hyl4</strain>
    </source>
</reference>
<keyword evidence="2" id="KW-1185">Reference proteome</keyword>
<dbReference type="InterPro" id="IPR052894">
    <property type="entry name" value="AsmA-related"/>
</dbReference>
<dbReference type="Proteomes" id="UP001575105">
    <property type="component" value="Unassembled WGS sequence"/>
</dbReference>